<gene>
    <name evidence="1" type="ORF">FUA22_06045</name>
</gene>
<evidence type="ECO:0000313" key="1">
    <source>
        <dbReference type="EMBL" id="TXG39433.1"/>
    </source>
</evidence>
<proteinExistence type="predicted"/>
<dbReference type="Proteomes" id="UP000321080">
    <property type="component" value="Unassembled WGS sequence"/>
</dbReference>
<evidence type="ECO:0000313" key="2">
    <source>
        <dbReference type="Proteomes" id="UP000321080"/>
    </source>
</evidence>
<dbReference type="Pfam" id="PF13650">
    <property type="entry name" value="Asp_protease_2"/>
    <property type="match status" value="1"/>
</dbReference>
<dbReference type="RefSeq" id="WP_147767003.1">
    <property type="nucleotide sequence ID" value="NZ_VRKQ01000008.1"/>
</dbReference>
<dbReference type="EMBL" id="VRKQ01000008">
    <property type="protein sequence ID" value="TXG39433.1"/>
    <property type="molecule type" value="Genomic_DNA"/>
</dbReference>
<dbReference type="CDD" id="cd05483">
    <property type="entry name" value="retropepsin_like_bacteria"/>
    <property type="match status" value="1"/>
</dbReference>
<dbReference type="InterPro" id="IPR034122">
    <property type="entry name" value="Retropepsin-like_bacterial"/>
</dbReference>
<sequence length="401" mass="45503">MYRILLSICFYLSLTTLIYAQKSYFKTGKTTSKNYYTEIEYENVRDKIIIPVSINGKSYRFLFDTGAPNLVSKEILSSINFKKSRSLSVTDANQKKQRMDLVSLPNLTIGNVTFKNTSALVFNGKDNLVFDCFEVDGIIGSNLLRKSIVKINSKKQIIILTNDVKKLTLKKEHASKLTLVGNQSSPYIYIKLKGEHSGNENLLLDTGASGFYDLSKNNYKVLQEKKIVEVISKANGSSSVGMFGVAEKSEQYRLKIPELIINNQVFQNVITTTGDDNNSRIGSDILKYGNITLDFVNKLFYLDVFETENDLNEKLYGFSPTIVNNKLTVGFVWEDTLKDQIEFGDEIIEIDGVNFQNKEVCDFLVKPSVFGQKERLNVKIKNKTGEIVNIILKKEYYGERN</sequence>
<comment type="caution">
    <text evidence="1">The sequence shown here is derived from an EMBL/GenBank/DDBJ whole genome shotgun (WGS) entry which is preliminary data.</text>
</comment>
<dbReference type="InterPro" id="IPR021109">
    <property type="entry name" value="Peptidase_aspartic_dom_sf"/>
</dbReference>
<keyword evidence="2" id="KW-1185">Reference proteome</keyword>
<dbReference type="SUPFAM" id="SSF50630">
    <property type="entry name" value="Acid proteases"/>
    <property type="match status" value="1"/>
</dbReference>
<reference evidence="1 2" key="1">
    <citation type="submission" date="2019-08" db="EMBL/GenBank/DDBJ databases">
        <title>Seonamhaeicola sediminis sp. nov., isolated from marine sediment.</title>
        <authorList>
            <person name="Cao W.R."/>
        </authorList>
    </citation>
    <scope>NUCLEOTIDE SEQUENCE [LARGE SCALE GENOMIC DNA]</scope>
    <source>
        <strain evidence="1 2">1505</strain>
    </source>
</reference>
<protein>
    <recommendedName>
        <fullName evidence="3">Aspartyl protease</fullName>
    </recommendedName>
</protein>
<dbReference type="AlphaFoldDB" id="A0A5C7GM65"/>
<dbReference type="OrthoDB" id="5580718at2"/>
<name>A0A5C7GM65_9FLAO</name>
<accession>A0A5C7GM65</accession>
<dbReference type="Gene3D" id="2.40.70.10">
    <property type="entry name" value="Acid Proteases"/>
    <property type="match status" value="1"/>
</dbReference>
<organism evidence="1 2">
    <name type="scientific">Seonamhaeicola maritimus</name>
    <dbReference type="NCBI Taxonomy" id="2591822"/>
    <lineage>
        <taxon>Bacteria</taxon>
        <taxon>Pseudomonadati</taxon>
        <taxon>Bacteroidota</taxon>
        <taxon>Flavobacteriia</taxon>
        <taxon>Flavobacteriales</taxon>
        <taxon>Flavobacteriaceae</taxon>
    </lineage>
</organism>
<evidence type="ECO:0008006" key="3">
    <source>
        <dbReference type="Google" id="ProtNLM"/>
    </source>
</evidence>